<dbReference type="GO" id="GO:0005524">
    <property type="term" value="F:ATP binding"/>
    <property type="evidence" value="ECO:0007669"/>
    <property type="project" value="UniProtKB-KW"/>
</dbReference>
<dbReference type="NCBIfam" id="TIGR00467">
    <property type="entry name" value="lysS_arch"/>
    <property type="match status" value="1"/>
</dbReference>
<dbReference type="PANTHER" id="PTHR37940:SF1">
    <property type="entry name" value="LYSINE--TRNA LIGASE"/>
    <property type="match status" value="1"/>
</dbReference>
<dbReference type="SUPFAM" id="SSF52374">
    <property type="entry name" value="Nucleotidylyl transferase"/>
    <property type="match status" value="1"/>
</dbReference>
<dbReference type="Pfam" id="PF01921">
    <property type="entry name" value="tRNA-synt_1f"/>
    <property type="match status" value="1"/>
</dbReference>
<proteinExistence type="inferred from homology"/>
<dbReference type="GO" id="GO:0004824">
    <property type="term" value="F:lysine-tRNA ligase activity"/>
    <property type="evidence" value="ECO:0007669"/>
    <property type="project" value="UniProtKB-EC"/>
</dbReference>
<dbReference type="GO" id="GO:0006430">
    <property type="term" value="P:lysyl-tRNA aminoacylation"/>
    <property type="evidence" value="ECO:0007669"/>
    <property type="project" value="InterPro"/>
</dbReference>
<comment type="caution">
    <text evidence="13">The sequence shown here is derived from an EMBL/GenBank/DDBJ whole genome shotgun (WGS) entry which is preliminary data.</text>
</comment>
<evidence type="ECO:0000256" key="12">
    <source>
        <dbReference type="ARBA" id="ARBA00048573"/>
    </source>
</evidence>
<comment type="subcellular location">
    <subcellularLocation>
        <location evidence="1">Cytoplasm</location>
    </subcellularLocation>
</comment>
<dbReference type="AlphaFoldDB" id="A0A5E4LPD4"/>
<dbReference type="Gene3D" id="1.10.10.350">
    <property type="match status" value="1"/>
</dbReference>
<evidence type="ECO:0000313" key="13">
    <source>
        <dbReference type="EMBL" id="VVC03854.1"/>
    </source>
</evidence>
<dbReference type="GO" id="GO:0005737">
    <property type="term" value="C:cytoplasm"/>
    <property type="evidence" value="ECO:0007669"/>
    <property type="project" value="UniProtKB-SubCell"/>
</dbReference>
<evidence type="ECO:0000256" key="1">
    <source>
        <dbReference type="ARBA" id="ARBA00004496"/>
    </source>
</evidence>
<dbReference type="EMBL" id="CABMJJ010000009">
    <property type="protein sequence ID" value="VVC03854.1"/>
    <property type="molecule type" value="Genomic_DNA"/>
</dbReference>
<keyword evidence="9" id="KW-0648">Protein biosynthesis</keyword>
<gene>
    <name evidence="13" type="primary">lysS</name>
    <name evidence="13" type="ORF">LFW2832_00579</name>
</gene>
<dbReference type="InterPro" id="IPR008925">
    <property type="entry name" value="aa_tRNA-synth_I_cd-bd_sf"/>
</dbReference>
<keyword evidence="10" id="KW-0030">Aminoacyl-tRNA synthetase</keyword>
<dbReference type="SUPFAM" id="SSF48163">
    <property type="entry name" value="An anticodon-binding domain of class I aminoacyl-tRNA synthetases"/>
    <property type="match status" value="1"/>
</dbReference>
<protein>
    <recommendedName>
        <fullName evidence="4">Lysine--tRNA ligase</fullName>
        <ecNumber evidence="3">6.1.1.6</ecNumber>
    </recommendedName>
    <alternativeName>
        <fullName evidence="11">Lysyl-tRNA synthetase</fullName>
    </alternativeName>
</protein>
<comment type="catalytic activity">
    <reaction evidence="12">
        <text>tRNA(Lys) + L-lysine + ATP = L-lysyl-tRNA(Lys) + AMP + diphosphate</text>
        <dbReference type="Rhea" id="RHEA:20792"/>
        <dbReference type="Rhea" id="RHEA-COMP:9696"/>
        <dbReference type="Rhea" id="RHEA-COMP:9697"/>
        <dbReference type="ChEBI" id="CHEBI:30616"/>
        <dbReference type="ChEBI" id="CHEBI:32551"/>
        <dbReference type="ChEBI" id="CHEBI:33019"/>
        <dbReference type="ChEBI" id="CHEBI:78442"/>
        <dbReference type="ChEBI" id="CHEBI:78529"/>
        <dbReference type="ChEBI" id="CHEBI:456215"/>
        <dbReference type="EC" id="6.1.1.6"/>
    </reaction>
</comment>
<sequence>MSEKHMHWSEWLAEKVIQEKKEPYVISGGMTTSGPAHLGTLCEFLFPSVIKKAIENRGKECKFYFVADILDAFDGVPVEMERYSKELGPHLGKPLCNVPDPTGQSRSFGDHYLDEARALMVKFEVQPEIIRVNEYYEQGKFDEHARFYLKHDQECRKIIEETSGKEEKKDWSPIMPICEKCGRIATTRVISHDGETYEYACDKDVKYTKGCGHGGKNKIADHRYKIVWRLHWPAWKQVFGTTIEGAGIDHHTKGGSEDTCKAITLGLMNREYHIPYRYGFILFQGKKYSKSKGTGMGVRQMVVLIPVEIIKYMLLRPDLEENIDIDPTSQNLLRTIDDFQEAGKLILTEDMSRADRKRLIAHNMSTDKPKWAVPFLDVLLYYQIYQDWNEVGRLTKDPEGANYLKQYVEAWIAQEFIPEEYKFKYQPNTKPATENVTKFLASLKSGMDALAIHNGVFEFAKANAIEPKQMFAELYDALISKPKGPRIGKLIDALGVDRVKKDFGV</sequence>
<dbReference type="Gene3D" id="3.40.50.620">
    <property type="entry name" value="HUPs"/>
    <property type="match status" value="2"/>
</dbReference>
<evidence type="ECO:0000256" key="5">
    <source>
        <dbReference type="ARBA" id="ARBA00022490"/>
    </source>
</evidence>
<evidence type="ECO:0000256" key="4">
    <source>
        <dbReference type="ARBA" id="ARBA00015745"/>
    </source>
</evidence>
<name>A0A5E4LPD4_9ARCH</name>
<dbReference type="GO" id="GO:0000049">
    <property type="term" value="F:tRNA binding"/>
    <property type="evidence" value="ECO:0007669"/>
    <property type="project" value="InterPro"/>
</dbReference>
<keyword evidence="8" id="KW-0067">ATP-binding</keyword>
<dbReference type="InterPro" id="IPR020751">
    <property type="entry name" value="aa-tRNA-synth_I_codon-bd_sub2"/>
</dbReference>
<evidence type="ECO:0000256" key="6">
    <source>
        <dbReference type="ARBA" id="ARBA00022598"/>
    </source>
</evidence>
<comment type="similarity">
    <text evidence="2">Belongs to the class-I aminoacyl-tRNA synthetase family.</text>
</comment>
<evidence type="ECO:0000256" key="2">
    <source>
        <dbReference type="ARBA" id="ARBA00005594"/>
    </source>
</evidence>
<accession>A0A5E4LPD4</accession>
<dbReference type="EC" id="6.1.1.6" evidence="3"/>
<evidence type="ECO:0000256" key="9">
    <source>
        <dbReference type="ARBA" id="ARBA00022917"/>
    </source>
</evidence>
<evidence type="ECO:0000313" key="14">
    <source>
        <dbReference type="Proteomes" id="UP000789941"/>
    </source>
</evidence>
<keyword evidence="5" id="KW-0963">Cytoplasm</keyword>
<dbReference type="InterPro" id="IPR014729">
    <property type="entry name" value="Rossmann-like_a/b/a_fold"/>
</dbReference>
<evidence type="ECO:0000256" key="11">
    <source>
        <dbReference type="ARBA" id="ARBA00030563"/>
    </source>
</evidence>
<keyword evidence="6 13" id="KW-0436">Ligase</keyword>
<evidence type="ECO:0000256" key="10">
    <source>
        <dbReference type="ARBA" id="ARBA00023146"/>
    </source>
</evidence>
<evidence type="ECO:0000256" key="8">
    <source>
        <dbReference type="ARBA" id="ARBA00022840"/>
    </source>
</evidence>
<dbReference type="InterPro" id="IPR002904">
    <property type="entry name" value="Lys-tRNA-ligase"/>
</dbReference>
<organism evidence="13 14">
    <name type="scientific">Candidatus Bilamarchaeum dharawalense</name>
    <dbReference type="NCBI Taxonomy" id="2885759"/>
    <lineage>
        <taxon>Archaea</taxon>
        <taxon>Candidatus Micrarchaeota</taxon>
        <taxon>Candidatus Micrarchaeia</taxon>
        <taxon>Candidatus Anstonellales</taxon>
        <taxon>Candidatus Bilamarchaeaceae</taxon>
        <taxon>Candidatus Bilamarchaeum</taxon>
    </lineage>
</organism>
<keyword evidence="7" id="KW-0547">Nucleotide-binding</keyword>
<evidence type="ECO:0000256" key="7">
    <source>
        <dbReference type="ARBA" id="ARBA00022741"/>
    </source>
</evidence>
<evidence type="ECO:0000256" key="3">
    <source>
        <dbReference type="ARBA" id="ARBA00013166"/>
    </source>
</evidence>
<dbReference type="PANTHER" id="PTHR37940">
    <property type="entry name" value="LYSINE--TRNA LIGASE"/>
    <property type="match status" value="1"/>
</dbReference>
<dbReference type="Proteomes" id="UP000789941">
    <property type="component" value="Unassembled WGS sequence"/>
</dbReference>
<reference evidence="13 14" key="1">
    <citation type="submission" date="2019-08" db="EMBL/GenBank/DDBJ databases">
        <authorList>
            <person name="Vazquez-Campos X."/>
        </authorList>
    </citation>
    <scope>NUCLEOTIDE SEQUENCE [LARGE SCALE GENOMIC DNA]</scope>
    <source>
        <strain evidence="13">LFW-283_2</strain>
    </source>
</reference>